<organism evidence="1 2">
    <name type="scientific">Rubellimicrobium thermophilum DSM 16684</name>
    <dbReference type="NCBI Taxonomy" id="1123069"/>
    <lineage>
        <taxon>Bacteria</taxon>
        <taxon>Pseudomonadati</taxon>
        <taxon>Pseudomonadota</taxon>
        <taxon>Alphaproteobacteria</taxon>
        <taxon>Rhodobacterales</taxon>
        <taxon>Roseobacteraceae</taxon>
        <taxon>Rubellimicrobium</taxon>
    </lineage>
</organism>
<dbReference type="RefSeq" id="WP_021096749.1">
    <property type="nucleotide sequence ID" value="NZ_KE557320.1"/>
</dbReference>
<keyword evidence="2" id="KW-1185">Reference proteome</keyword>
<evidence type="ECO:0000313" key="1">
    <source>
        <dbReference type="EMBL" id="EPX87245.1"/>
    </source>
</evidence>
<evidence type="ECO:0000313" key="2">
    <source>
        <dbReference type="Proteomes" id="UP000015346"/>
    </source>
</evidence>
<comment type="caution">
    <text evidence="1">The sequence shown here is derived from an EMBL/GenBank/DDBJ whole genome shotgun (WGS) entry which is preliminary data.</text>
</comment>
<reference evidence="1 2" key="1">
    <citation type="journal article" date="2013" name="Stand. Genomic Sci.">
        <title>Genome sequence of the reddish-pigmented Rubellimicrobium thermophilum type strain (DSM 16684(T)), a member of the Roseobacter clade.</title>
        <authorList>
            <person name="Fiebig A."/>
            <person name="Riedel T."/>
            <person name="Gronow S."/>
            <person name="Petersen J."/>
            <person name="Klenk H.P."/>
            <person name="Goker M."/>
        </authorList>
    </citation>
    <scope>NUCLEOTIDE SEQUENCE [LARGE SCALE GENOMIC DNA]</scope>
    <source>
        <strain evidence="1 2">DSM 16684</strain>
    </source>
</reference>
<dbReference type="AlphaFoldDB" id="S9SAT3"/>
<protein>
    <submittedName>
        <fullName evidence="1">Uncharacterized protein</fullName>
    </submittedName>
</protein>
<proteinExistence type="predicted"/>
<dbReference type="HOGENOM" id="CLU_2142516_0_0_5"/>
<dbReference type="Proteomes" id="UP000015346">
    <property type="component" value="Unassembled WGS sequence"/>
</dbReference>
<dbReference type="PATRIC" id="fig|1123069.3.peg.612"/>
<sequence length="111" mass="12402">MRTVSTLVTAEDHERHFRDAVTLLRSVRETLAALLDRAEAGEEGLFADIARKQAELESALRRAFEAEERWNDWQARHGGAVRADGPLDLAALRDQIACRLNRLADCCGEEG</sequence>
<name>S9SAT3_9RHOB</name>
<gene>
    <name evidence="1" type="ORF">ruthe_00643</name>
</gene>
<dbReference type="OrthoDB" id="7873197at2"/>
<dbReference type="EMBL" id="AOLV01000008">
    <property type="protein sequence ID" value="EPX87245.1"/>
    <property type="molecule type" value="Genomic_DNA"/>
</dbReference>
<accession>S9SAT3</accession>